<evidence type="ECO:0000313" key="3">
    <source>
        <dbReference type="EMBL" id="XCO77051.1"/>
    </source>
</evidence>
<accession>A0AAU8MWT8</accession>
<sequence length="78" mass="8085">MTPPEREPSRRLRPVRLFAGVLCLLLGLALMLLLGLGLLGPAAGVGGSPALVALMPSVAIGVTVFALGLWLLATGRRR</sequence>
<evidence type="ECO:0000313" key="4">
    <source>
        <dbReference type="Proteomes" id="UP001387215"/>
    </source>
</evidence>
<evidence type="ECO:0000256" key="1">
    <source>
        <dbReference type="SAM" id="Phobius"/>
    </source>
</evidence>
<protein>
    <submittedName>
        <fullName evidence="3">Uncharacterized protein</fullName>
    </submittedName>
</protein>
<feature type="transmembrane region" description="Helical" evidence="1">
    <location>
        <begin position="15"/>
        <end position="39"/>
    </location>
</feature>
<keyword evidence="4" id="KW-1185">Reference proteome</keyword>
<organism evidence="3">
    <name type="scientific">Lysobacter firmicutimachus</name>
    <dbReference type="NCBI Taxonomy" id="1792846"/>
    <lineage>
        <taxon>Bacteria</taxon>
        <taxon>Pseudomonadati</taxon>
        <taxon>Pseudomonadota</taxon>
        <taxon>Gammaproteobacteria</taxon>
        <taxon>Lysobacterales</taxon>
        <taxon>Lysobacteraceae</taxon>
        <taxon>Lysobacter</taxon>
    </lineage>
</organism>
<dbReference type="EMBL" id="JBANDL010000002">
    <property type="protein sequence ID" value="MEI2453641.1"/>
    <property type="molecule type" value="Genomic_DNA"/>
</dbReference>
<feature type="transmembrane region" description="Helical" evidence="1">
    <location>
        <begin position="51"/>
        <end position="73"/>
    </location>
</feature>
<proteinExistence type="predicted"/>
<gene>
    <name evidence="3" type="ORF">ABU614_09770</name>
    <name evidence="2" type="ORF">V2J18_03005</name>
</gene>
<dbReference type="AlphaFoldDB" id="A0AAU8MWT8"/>
<keyword evidence="1" id="KW-1133">Transmembrane helix</keyword>
<keyword evidence="1" id="KW-0472">Membrane</keyword>
<reference evidence="2 4" key="1">
    <citation type="submission" date="2024-02" db="EMBL/GenBank/DDBJ databases">
        <title>Lysobacter Genome Sequencing and Mining.</title>
        <authorList>
            <person name="Bierman J."/>
            <person name="Walker M.C."/>
        </authorList>
    </citation>
    <scope>NUCLEOTIDE SEQUENCE [LARGE SCALE GENOMIC DNA]</scope>
    <source>
        <strain evidence="2 4">PB6250</strain>
    </source>
</reference>
<evidence type="ECO:0000313" key="2">
    <source>
        <dbReference type="EMBL" id="MEI2453641.1"/>
    </source>
</evidence>
<dbReference type="EMBL" id="CP159925">
    <property type="protein sequence ID" value="XCO77051.1"/>
    <property type="molecule type" value="Genomic_DNA"/>
</dbReference>
<dbReference type="RefSeq" id="WP_064748227.1">
    <property type="nucleotide sequence ID" value="NZ_CP159925.1"/>
</dbReference>
<name>A0AAU8MWT8_9GAMM</name>
<keyword evidence="1" id="KW-0812">Transmembrane</keyword>
<dbReference type="Proteomes" id="UP001387215">
    <property type="component" value="Unassembled WGS sequence"/>
</dbReference>
<reference evidence="3" key="2">
    <citation type="submission" date="2024-06" db="EMBL/GenBank/DDBJ databases">
        <authorList>
            <person name="Li S."/>
        </authorList>
    </citation>
    <scope>NUCLEOTIDE SEQUENCE</scope>
    <source>
        <strain evidence="3">SR10</strain>
    </source>
</reference>